<dbReference type="Proteomes" id="UP000028045">
    <property type="component" value="Unassembled WGS sequence"/>
</dbReference>
<evidence type="ECO:0000259" key="1">
    <source>
        <dbReference type="PROSITE" id="PS50011"/>
    </source>
</evidence>
<protein>
    <recommendedName>
        <fullName evidence="1">Protein kinase domain-containing protein</fullName>
    </recommendedName>
</protein>
<dbReference type="AlphaFoldDB" id="A0A084AEZ4"/>
<dbReference type="InterPro" id="IPR011009">
    <property type="entry name" value="Kinase-like_dom_sf"/>
</dbReference>
<proteinExistence type="predicted"/>
<dbReference type="EMBL" id="KL649646">
    <property type="protein sequence ID" value="KEY63873.1"/>
    <property type="molecule type" value="Genomic_DNA"/>
</dbReference>
<feature type="domain" description="Protein kinase" evidence="1">
    <location>
        <begin position="33"/>
        <end position="246"/>
    </location>
</feature>
<dbReference type="GO" id="GO:0004672">
    <property type="term" value="F:protein kinase activity"/>
    <property type="evidence" value="ECO:0007669"/>
    <property type="project" value="InterPro"/>
</dbReference>
<accession>A0A084AEZ4</accession>
<keyword evidence="3" id="KW-1185">Reference proteome</keyword>
<dbReference type="InterPro" id="IPR000719">
    <property type="entry name" value="Prot_kinase_dom"/>
</dbReference>
<sequence>MELYGTTERWDFTNGPEFLYSQIIFRSGTQFFWARSKHRGSKAPTDVEIDPRKIPPEHIFPLAEEVLFEASEFDDALYIKRPRLTGYDGNSLISSGLLQEVRVCEIIRQHPHPHIAKYHGCIVQNGRITGLAFDRYAETIAERFDRCGNISTECFQRIQDGIKHLHSLRLVHNDIGPDNIMFADIESKEPIIIDFDSCVLVGSPLPVKRGPVPEGTATAEFGNDFFGLEMMLIELQGGQAKRDAAE</sequence>
<evidence type="ECO:0000313" key="2">
    <source>
        <dbReference type="EMBL" id="KEY63873.1"/>
    </source>
</evidence>
<dbReference type="SUPFAM" id="SSF56112">
    <property type="entry name" value="Protein kinase-like (PK-like)"/>
    <property type="match status" value="1"/>
</dbReference>
<organism evidence="2 3">
    <name type="scientific">Stachybotrys chartarum (strain CBS 109288 / IBT 7711)</name>
    <name type="common">Toxic black mold</name>
    <name type="synonym">Stilbospora chartarum</name>
    <dbReference type="NCBI Taxonomy" id="1280523"/>
    <lineage>
        <taxon>Eukaryota</taxon>
        <taxon>Fungi</taxon>
        <taxon>Dikarya</taxon>
        <taxon>Ascomycota</taxon>
        <taxon>Pezizomycotina</taxon>
        <taxon>Sordariomycetes</taxon>
        <taxon>Hypocreomycetidae</taxon>
        <taxon>Hypocreales</taxon>
        <taxon>Stachybotryaceae</taxon>
        <taxon>Stachybotrys</taxon>
    </lineage>
</organism>
<dbReference type="GO" id="GO:0005524">
    <property type="term" value="F:ATP binding"/>
    <property type="evidence" value="ECO:0007669"/>
    <property type="project" value="InterPro"/>
</dbReference>
<evidence type="ECO:0000313" key="3">
    <source>
        <dbReference type="Proteomes" id="UP000028045"/>
    </source>
</evidence>
<gene>
    <name evidence="2" type="ORF">S7711_10118</name>
</gene>
<dbReference type="PROSITE" id="PS50011">
    <property type="entry name" value="PROTEIN_KINASE_DOM"/>
    <property type="match status" value="1"/>
</dbReference>
<dbReference type="Gene3D" id="1.10.510.10">
    <property type="entry name" value="Transferase(Phosphotransferase) domain 1"/>
    <property type="match status" value="1"/>
</dbReference>
<dbReference type="HOGENOM" id="CLU_062257_1_0_1"/>
<name>A0A084AEZ4_STACB</name>
<dbReference type="OrthoDB" id="4062651at2759"/>
<reference evidence="2 3" key="1">
    <citation type="journal article" date="2014" name="BMC Genomics">
        <title>Comparative genome sequencing reveals chemotype-specific gene clusters in the toxigenic black mold Stachybotrys.</title>
        <authorList>
            <person name="Semeiks J."/>
            <person name="Borek D."/>
            <person name="Otwinowski Z."/>
            <person name="Grishin N.V."/>
        </authorList>
    </citation>
    <scope>NUCLEOTIDE SEQUENCE [LARGE SCALE GENOMIC DNA]</scope>
    <source>
        <strain evidence="3">CBS 109288 / IBT 7711</strain>
    </source>
</reference>
<dbReference type="Pfam" id="PF00069">
    <property type="entry name" value="Pkinase"/>
    <property type="match status" value="1"/>
</dbReference>